<protein>
    <submittedName>
        <fullName evidence="1">Uncharacterized protein</fullName>
    </submittedName>
</protein>
<gene>
    <name evidence="1" type="ORF">ECRASSUSDP1_LOCUS6672</name>
</gene>
<proteinExistence type="predicted"/>
<comment type="caution">
    <text evidence="1">The sequence shown here is derived from an EMBL/GenBank/DDBJ whole genome shotgun (WGS) entry which is preliminary data.</text>
</comment>
<organism evidence="1 2">
    <name type="scientific">Euplotes crassus</name>
    <dbReference type="NCBI Taxonomy" id="5936"/>
    <lineage>
        <taxon>Eukaryota</taxon>
        <taxon>Sar</taxon>
        <taxon>Alveolata</taxon>
        <taxon>Ciliophora</taxon>
        <taxon>Intramacronucleata</taxon>
        <taxon>Spirotrichea</taxon>
        <taxon>Hypotrichia</taxon>
        <taxon>Euplotida</taxon>
        <taxon>Euplotidae</taxon>
        <taxon>Moneuplotes</taxon>
    </lineage>
</organism>
<accession>A0AAD1UEY0</accession>
<keyword evidence="2" id="KW-1185">Reference proteome</keyword>
<dbReference type="AlphaFoldDB" id="A0AAD1UEY0"/>
<reference evidence="1" key="1">
    <citation type="submission" date="2023-07" db="EMBL/GenBank/DDBJ databases">
        <authorList>
            <consortium name="AG Swart"/>
            <person name="Singh M."/>
            <person name="Singh A."/>
            <person name="Seah K."/>
            <person name="Emmerich C."/>
        </authorList>
    </citation>
    <scope>NUCLEOTIDE SEQUENCE</scope>
    <source>
        <strain evidence="1">DP1</strain>
    </source>
</reference>
<evidence type="ECO:0000313" key="1">
    <source>
        <dbReference type="EMBL" id="CAI2365324.1"/>
    </source>
</evidence>
<dbReference type="EMBL" id="CAMPGE010006477">
    <property type="protein sequence ID" value="CAI2365324.1"/>
    <property type="molecule type" value="Genomic_DNA"/>
</dbReference>
<sequence>MEKSIKDTSPRKFCLIKKYYIDFHIKQTRDWISADHLPEDLEFIKEICENYIDIDKIKETVLKLKNIKDQCVRTSEARNKYFKLVGERENANVNVFRKWSFGAIPLGRTKEKKVEDFDLEHGEEIKMLKKGFEEERAKTENMIDNTILKEIEQEVKRNVDGFKEDKAAQRTEELLKNIFRSTSPGRELGKDTGDIAERCYTVEIGRDKGRVNMVFGLVEGEEEVEEVKERVFGRERGEEDGCLGGVIGDMCEEVCFVLGEKVQEEKEEFFKYSGFCHFIDLIKMCDLSNVETIILQNFYFKDEELNEILDTVICASTIMLEFKNCEFESSQEPNLVKEKQKNSCLLEKDSFVCKSFSTPNPTTQDEMRGNSYINKFLQQKLSNLKEEKDAKQKALRSPKRVPLYGLSFIECSVSSSDNQQCEELKNSDLYHNNENFASFLTRLPSFSKALMTFKINQILSKISSEGQAHAQYKGRGLVSLTLKDCYLPEPDYEFIKKKWSNLAIFIVSDSPL</sequence>
<evidence type="ECO:0000313" key="2">
    <source>
        <dbReference type="Proteomes" id="UP001295684"/>
    </source>
</evidence>
<name>A0AAD1UEY0_EUPCR</name>
<dbReference type="Proteomes" id="UP001295684">
    <property type="component" value="Unassembled WGS sequence"/>
</dbReference>